<dbReference type="KEGG" id="dfi:AXF13_01760"/>
<dbReference type="AlphaFoldDB" id="A0A0X8JHK1"/>
<feature type="chain" id="PRO_5007067415" evidence="1">
    <location>
        <begin position="25"/>
        <end position="276"/>
    </location>
</feature>
<evidence type="ECO:0000256" key="1">
    <source>
        <dbReference type="SAM" id="SignalP"/>
    </source>
</evidence>
<feature type="signal peptide" evidence="1">
    <location>
        <begin position="1"/>
        <end position="24"/>
    </location>
</feature>
<dbReference type="SUPFAM" id="SSF53807">
    <property type="entry name" value="Helical backbone' metal receptor"/>
    <property type="match status" value="1"/>
</dbReference>
<dbReference type="GO" id="GO:0030001">
    <property type="term" value="P:metal ion transport"/>
    <property type="evidence" value="ECO:0007669"/>
    <property type="project" value="InterPro"/>
</dbReference>
<reference evidence="3" key="1">
    <citation type="submission" date="2016-02" db="EMBL/GenBank/DDBJ databases">
        <authorList>
            <person name="Holder M.E."/>
            <person name="Ajami N.J."/>
            <person name="Petrosino J.F."/>
        </authorList>
    </citation>
    <scope>NUCLEOTIDE SEQUENCE [LARGE SCALE GENOMIC DNA]</scope>
    <source>
        <strain evidence="3">CCUG 45958</strain>
    </source>
</reference>
<dbReference type="EMBL" id="CP014229">
    <property type="protein sequence ID" value="AMD88945.1"/>
    <property type="molecule type" value="Genomic_DNA"/>
</dbReference>
<keyword evidence="3" id="KW-1185">Reference proteome</keyword>
<dbReference type="STRING" id="44742.AXF13_01760"/>
<gene>
    <name evidence="2" type="ORF">AXF13_01760</name>
</gene>
<dbReference type="Gene3D" id="3.40.50.1980">
    <property type="entry name" value="Nitrogenase molybdenum iron protein domain"/>
    <property type="match status" value="1"/>
</dbReference>
<name>A0A0X8JHK1_9BACT</name>
<evidence type="ECO:0000313" key="2">
    <source>
        <dbReference type="EMBL" id="AMD88945.1"/>
    </source>
</evidence>
<dbReference type="PANTHER" id="PTHR42953">
    <property type="entry name" value="HIGH-AFFINITY ZINC UPTAKE SYSTEM PROTEIN ZNUA-RELATED"/>
    <property type="match status" value="1"/>
</dbReference>
<dbReference type="Pfam" id="PF01297">
    <property type="entry name" value="ZnuA"/>
    <property type="match status" value="1"/>
</dbReference>
<organism evidence="2 3">
    <name type="scientific">Desulfovibrio fairfieldensis</name>
    <dbReference type="NCBI Taxonomy" id="44742"/>
    <lineage>
        <taxon>Bacteria</taxon>
        <taxon>Pseudomonadati</taxon>
        <taxon>Thermodesulfobacteriota</taxon>
        <taxon>Desulfovibrionia</taxon>
        <taxon>Desulfovibrionales</taxon>
        <taxon>Desulfovibrionaceae</taxon>
        <taxon>Desulfovibrio</taxon>
    </lineage>
</organism>
<proteinExistence type="predicted"/>
<sequence>MRVTSILSPVFLLCATLAVFLATAASPQARSLKIIAGTSLIEDIARDLTAGESEILTIIQGSSCPGHENAKTSDFVFAAKADLLLIHTFQSRMPQITGMLEAIDNRRLRVTALGPHGSWLVPENQKEAVRRIAAALIDIAPDQAPAVEQRMRRRLERVDGAAAACGRMLAPVRGKAVLAAEMQAEFARWAGLDVLRTYGRTEDLSAGDLAGLLDNVRDKNVRGVIDNLQSGADAGLPLALELKVPHLVLSNFPGSAPDVPDYFSLLRANAEQLARL</sequence>
<protein>
    <submittedName>
        <fullName evidence="2">ABC transporter substrate-binding protein</fullName>
    </submittedName>
</protein>
<dbReference type="GO" id="GO:0046872">
    <property type="term" value="F:metal ion binding"/>
    <property type="evidence" value="ECO:0007669"/>
    <property type="project" value="InterPro"/>
</dbReference>
<dbReference type="Proteomes" id="UP000069241">
    <property type="component" value="Chromosome"/>
</dbReference>
<dbReference type="RefSeq" id="WP_062251419.1">
    <property type="nucleotide sequence ID" value="NZ_CP014229.1"/>
</dbReference>
<accession>A0A0X8JHK1</accession>
<evidence type="ECO:0000313" key="3">
    <source>
        <dbReference type="Proteomes" id="UP000069241"/>
    </source>
</evidence>
<dbReference type="InterPro" id="IPR006127">
    <property type="entry name" value="ZnuA-like"/>
</dbReference>
<keyword evidence="1" id="KW-0732">Signal</keyword>
<dbReference type="InterPro" id="IPR050492">
    <property type="entry name" value="Bact_metal-bind_prot9"/>
</dbReference>